<dbReference type="WBParaSite" id="nRc.2.0.1.t38983-RA">
    <property type="protein sequence ID" value="nRc.2.0.1.t38983-RA"/>
    <property type="gene ID" value="nRc.2.0.1.g38983"/>
</dbReference>
<sequence>MKAKIHKKEHIFGFQKEEDSMPIVEQKVIEPPSPMKVNDNIDPDKLVIHKDAVETPDSEMMYSKAVVSFLADGAVPSLYSAQAVQSMKDKGWSEERILFIAQRKKKMRIREKEMEEGSKSGNGTSHTSQTPGTIGLAMRKPILKGQAKPSKGQKVRVAASQVQATVPGKIKQSKTAQ</sequence>
<keyword evidence="2" id="KW-1185">Reference proteome</keyword>
<evidence type="ECO:0000313" key="2">
    <source>
        <dbReference type="Proteomes" id="UP000887565"/>
    </source>
</evidence>
<feature type="region of interest" description="Disordered" evidence="1">
    <location>
        <begin position="110"/>
        <end position="177"/>
    </location>
</feature>
<accession>A0A915KLT0</accession>
<feature type="compositionally biased region" description="Polar residues" evidence="1">
    <location>
        <begin position="119"/>
        <end position="132"/>
    </location>
</feature>
<dbReference type="AlphaFoldDB" id="A0A915KLT0"/>
<evidence type="ECO:0000313" key="3">
    <source>
        <dbReference type="WBParaSite" id="nRc.2.0.1.t38983-RA"/>
    </source>
</evidence>
<organism evidence="2 3">
    <name type="scientific">Romanomermis culicivorax</name>
    <name type="common">Nematode worm</name>
    <dbReference type="NCBI Taxonomy" id="13658"/>
    <lineage>
        <taxon>Eukaryota</taxon>
        <taxon>Metazoa</taxon>
        <taxon>Ecdysozoa</taxon>
        <taxon>Nematoda</taxon>
        <taxon>Enoplea</taxon>
        <taxon>Dorylaimia</taxon>
        <taxon>Mermithida</taxon>
        <taxon>Mermithoidea</taxon>
        <taxon>Mermithidae</taxon>
        <taxon>Romanomermis</taxon>
    </lineage>
</organism>
<evidence type="ECO:0000256" key="1">
    <source>
        <dbReference type="SAM" id="MobiDB-lite"/>
    </source>
</evidence>
<name>A0A915KLT0_ROMCU</name>
<proteinExistence type="predicted"/>
<protein>
    <submittedName>
        <fullName evidence="3">Uncharacterized protein</fullName>
    </submittedName>
</protein>
<dbReference type="Proteomes" id="UP000887565">
    <property type="component" value="Unplaced"/>
</dbReference>
<reference evidence="3" key="1">
    <citation type="submission" date="2022-11" db="UniProtKB">
        <authorList>
            <consortium name="WormBaseParasite"/>
        </authorList>
    </citation>
    <scope>IDENTIFICATION</scope>
</reference>